<dbReference type="InterPro" id="IPR052387">
    <property type="entry name" value="Fibrocystin"/>
</dbReference>
<reference evidence="4" key="1">
    <citation type="journal article" date="2019" name="Int. J. Syst. Evol. Microbiol.">
        <title>The Global Catalogue of Microorganisms (GCM) 10K type strain sequencing project: providing services to taxonomists for standard genome sequencing and annotation.</title>
        <authorList>
            <consortium name="The Broad Institute Genomics Platform"/>
            <consortium name="The Broad Institute Genome Sequencing Center for Infectious Disease"/>
            <person name="Wu L."/>
            <person name="Ma J."/>
        </authorList>
    </citation>
    <scope>NUCLEOTIDE SEQUENCE [LARGE SCALE GENOMIC DNA]</scope>
    <source>
        <strain evidence="4">CCUG 63830</strain>
    </source>
</reference>
<accession>A0ABW1ZLH8</accession>
<name>A0ABW1ZLH8_9DEIO</name>
<dbReference type="Proteomes" id="UP001596317">
    <property type="component" value="Unassembled WGS sequence"/>
</dbReference>
<dbReference type="PANTHER" id="PTHR46769">
    <property type="entry name" value="POLYCYSTIC KIDNEY AND HEPATIC DISEASE 1 (AUTOSOMAL RECESSIVE)-LIKE 1"/>
    <property type="match status" value="1"/>
</dbReference>
<evidence type="ECO:0000259" key="2">
    <source>
        <dbReference type="PROSITE" id="PS51484"/>
    </source>
</evidence>
<evidence type="ECO:0000256" key="1">
    <source>
        <dbReference type="ARBA" id="ARBA00022729"/>
    </source>
</evidence>
<protein>
    <submittedName>
        <fullName evidence="3">G8 domain-containing protein</fullName>
    </submittedName>
</protein>
<gene>
    <name evidence="3" type="ORF">ACFP90_13920</name>
</gene>
<evidence type="ECO:0000313" key="4">
    <source>
        <dbReference type="Proteomes" id="UP001596317"/>
    </source>
</evidence>
<dbReference type="EMBL" id="JBHSWB010000001">
    <property type="protein sequence ID" value="MFC6661319.1"/>
    <property type="molecule type" value="Genomic_DNA"/>
</dbReference>
<sequence length="157" mass="16304">MPSLRPGLRPWWGPALLCALAAVLAAGLASARPPAPLRWSDPRTWGGRLPQPGQAVTIPRGQRVLLDVSPPLLGALTIQGELLVQDQAGTAPLTLQAGRIDVAGRWQAGQRTQPLRRPLRVVLGLPGRPASGAAGLLTVLPGGTLELWGRSPAAGPS</sequence>
<dbReference type="PANTHER" id="PTHR46769:SF2">
    <property type="entry name" value="FIBROCYSTIN-L ISOFORM 2 PRECURSOR-RELATED"/>
    <property type="match status" value="1"/>
</dbReference>
<comment type="caution">
    <text evidence="3">The sequence shown here is derived from an EMBL/GenBank/DDBJ whole genome shotgun (WGS) entry which is preliminary data.</text>
</comment>
<organism evidence="3 4">
    <name type="scientific">Deinococcus multiflagellatus</name>
    <dbReference type="NCBI Taxonomy" id="1656887"/>
    <lineage>
        <taxon>Bacteria</taxon>
        <taxon>Thermotogati</taxon>
        <taxon>Deinococcota</taxon>
        <taxon>Deinococci</taxon>
        <taxon>Deinococcales</taxon>
        <taxon>Deinococcaceae</taxon>
        <taxon>Deinococcus</taxon>
    </lineage>
</organism>
<dbReference type="PROSITE" id="PS51484">
    <property type="entry name" value="G8"/>
    <property type="match status" value="1"/>
</dbReference>
<keyword evidence="4" id="KW-1185">Reference proteome</keyword>
<keyword evidence="1" id="KW-0732">Signal</keyword>
<feature type="domain" description="G8" evidence="2">
    <location>
        <begin position="43"/>
        <end position="157"/>
    </location>
</feature>
<dbReference type="RefSeq" id="WP_380056757.1">
    <property type="nucleotide sequence ID" value="NZ_JBHSWB010000001.1"/>
</dbReference>
<evidence type="ECO:0000313" key="3">
    <source>
        <dbReference type="EMBL" id="MFC6661319.1"/>
    </source>
</evidence>
<proteinExistence type="predicted"/>
<dbReference type="Pfam" id="PF10162">
    <property type="entry name" value="G8"/>
    <property type="match status" value="1"/>
</dbReference>
<dbReference type="InterPro" id="IPR019316">
    <property type="entry name" value="G8_domain"/>
</dbReference>
<dbReference type="SMART" id="SM01225">
    <property type="entry name" value="G8"/>
    <property type="match status" value="1"/>
</dbReference>